<evidence type="ECO:0000313" key="3">
    <source>
        <dbReference type="Proteomes" id="UP000694546"/>
    </source>
</evidence>
<dbReference type="Proteomes" id="UP000694546">
    <property type="component" value="Chromosome 18"/>
</dbReference>
<name>A0A8C4ZEB6_GADMO</name>
<evidence type="ECO:0008006" key="4">
    <source>
        <dbReference type="Google" id="ProtNLM"/>
    </source>
</evidence>
<reference evidence="2" key="2">
    <citation type="submission" date="2025-09" db="UniProtKB">
        <authorList>
            <consortium name="Ensembl"/>
        </authorList>
    </citation>
    <scope>IDENTIFICATION</scope>
</reference>
<evidence type="ECO:0000313" key="2">
    <source>
        <dbReference type="Ensembl" id="ENSGMOP00000011433.2"/>
    </source>
</evidence>
<organism evidence="2 3">
    <name type="scientific">Gadus morhua</name>
    <name type="common">Atlantic cod</name>
    <dbReference type="NCBI Taxonomy" id="8049"/>
    <lineage>
        <taxon>Eukaryota</taxon>
        <taxon>Metazoa</taxon>
        <taxon>Chordata</taxon>
        <taxon>Craniata</taxon>
        <taxon>Vertebrata</taxon>
        <taxon>Euteleostomi</taxon>
        <taxon>Actinopterygii</taxon>
        <taxon>Neopterygii</taxon>
        <taxon>Teleostei</taxon>
        <taxon>Neoteleostei</taxon>
        <taxon>Acanthomorphata</taxon>
        <taxon>Zeiogadaria</taxon>
        <taxon>Gadariae</taxon>
        <taxon>Gadiformes</taxon>
        <taxon>Gadoidei</taxon>
        <taxon>Gadidae</taxon>
        <taxon>Gadus</taxon>
    </lineage>
</organism>
<accession>A0A8C4ZEB6</accession>
<reference evidence="2" key="1">
    <citation type="submission" date="2025-08" db="UniProtKB">
        <authorList>
            <consortium name="Ensembl"/>
        </authorList>
    </citation>
    <scope>IDENTIFICATION</scope>
</reference>
<dbReference type="AlphaFoldDB" id="A0A8C4ZEB6"/>
<keyword evidence="3" id="KW-1185">Reference proteome</keyword>
<protein>
    <recommendedName>
        <fullName evidence="4">Redox-regulatory protein FAM213A</fullName>
    </recommendedName>
</protein>
<evidence type="ECO:0000256" key="1">
    <source>
        <dbReference type="SAM" id="Phobius"/>
    </source>
</evidence>
<dbReference type="GeneTree" id="ENSGT00940000165336"/>
<keyword evidence="1" id="KW-0472">Membrane</keyword>
<proteinExistence type="predicted"/>
<sequence length="85" mass="9283">ASAWSPQLHAIRMETIARVVGTAIVCITAVFNYLTDVFLTQPLKATIQHLEETDLTTLSGENRSLKAKSLWESSGAVIMAVRRPG</sequence>
<keyword evidence="1" id="KW-1133">Transmembrane helix</keyword>
<feature type="transmembrane region" description="Helical" evidence="1">
    <location>
        <begin position="15"/>
        <end position="34"/>
    </location>
</feature>
<keyword evidence="1" id="KW-0812">Transmembrane</keyword>
<dbReference type="Ensembl" id="ENSGMOT00000011743.2">
    <property type="protein sequence ID" value="ENSGMOP00000011433.2"/>
    <property type="gene ID" value="ENSGMOG00000010659.2"/>
</dbReference>